<keyword evidence="10 23" id="KW-0418">Kinase</keyword>
<feature type="domain" description="Protein kinase" evidence="22">
    <location>
        <begin position="13"/>
        <end position="233"/>
    </location>
</feature>
<dbReference type="Gene3D" id="1.10.510.10">
    <property type="entry name" value="Transferase(Phosphotransferase) domain 1"/>
    <property type="match status" value="1"/>
</dbReference>
<dbReference type="GO" id="GO:0004713">
    <property type="term" value="F:protein tyrosine kinase activity"/>
    <property type="evidence" value="ECO:0007669"/>
    <property type="project" value="UniProtKB-KW"/>
</dbReference>
<evidence type="ECO:0000256" key="5">
    <source>
        <dbReference type="ARBA" id="ARBA00013203"/>
    </source>
</evidence>
<keyword evidence="8" id="KW-0808">Transferase</keyword>
<comment type="caution">
    <text evidence="23">The sequence shown here is derived from an EMBL/GenBank/DDBJ whole genome shotgun (WGS) entry which is preliminary data.</text>
</comment>
<evidence type="ECO:0000256" key="12">
    <source>
        <dbReference type="ARBA" id="ARBA00022949"/>
    </source>
</evidence>
<keyword evidence="24" id="KW-1185">Reference proteome</keyword>
<dbReference type="PANTHER" id="PTHR46392">
    <property type="entry name" value="DUAL SERINE/THREONINE AND TYROSINE PROTEIN KINASE"/>
    <property type="match status" value="1"/>
</dbReference>
<evidence type="ECO:0000256" key="9">
    <source>
        <dbReference type="ARBA" id="ARBA00022741"/>
    </source>
</evidence>
<dbReference type="PROSITE" id="PS00108">
    <property type="entry name" value="PROTEIN_KINASE_ST"/>
    <property type="match status" value="1"/>
</dbReference>
<dbReference type="EMBL" id="VXBM01004577">
    <property type="protein sequence ID" value="NXO46590.1"/>
    <property type="molecule type" value="Genomic_DNA"/>
</dbReference>
<keyword evidence="13" id="KW-0829">Tyrosine-protein kinase</keyword>
<protein>
    <recommendedName>
        <fullName evidence="14">Dual serine/threonine and tyrosine protein kinase</fullName>
        <ecNumber evidence="5">2.7.12.1</ecNumber>
    </recommendedName>
    <alternativeName>
        <fullName evidence="16">Dusty protein kinase</fullName>
    </alternativeName>
    <alternativeName>
        <fullName evidence="15">Receptor-interacting serine/threonine-protein kinase 5</fullName>
    </alternativeName>
</protein>
<keyword evidence="6" id="KW-0963">Cytoplasm</keyword>
<evidence type="ECO:0000256" key="3">
    <source>
        <dbReference type="ARBA" id="ARBA00004282"/>
    </source>
</evidence>
<dbReference type="OrthoDB" id="122279at2759"/>
<dbReference type="Proteomes" id="UP000572057">
    <property type="component" value="Unassembled WGS sequence"/>
</dbReference>
<dbReference type="GO" id="GO:0070161">
    <property type="term" value="C:anchoring junction"/>
    <property type="evidence" value="ECO:0007669"/>
    <property type="project" value="UniProtKB-SubCell"/>
</dbReference>
<evidence type="ECO:0000256" key="1">
    <source>
        <dbReference type="ARBA" id="ARBA00004187"/>
    </source>
</evidence>
<dbReference type="InterPro" id="IPR051302">
    <property type="entry name" value="Dual_SerThr-Tyr_Kinase"/>
</dbReference>
<sequence>SADCRDLCLAGKPKLGRELGRGQYGVVYLCDSWGGHFPCALKSVVPPDEKHWNDLALEFHYMRSVSRVPAPFLGELMDPPGSLGLEKPPGCGWWPLGHPAQSSECHVQAGLELEPRLQIALDVVEGIRYLHSQGLVHRDIKLKNVLLDKKNRAKITDLGFCKPEAMMSGSIVGTPIHMAPELFTGKYDNSVDVYAFGILFWYLCSGHVKLPEAFERCASKDHLWNNVRRGTRP</sequence>
<dbReference type="GO" id="GO:0016324">
    <property type="term" value="C:apical plasma membrane"/>
    <property type="evidence" value="ECO:0007669"/>
    <property type="project" value="UniProtKB-SubCell"/>
</dbReference>
<dbReference type="GO" id="GO:0004674">
    <property type="term" value="F:protein serine/threonine kinase activity"/>
    <property type="evidence" value="ECO:0007669"/>
    <property type="project" value="UniProtKB-KW"/>
</dbReference>
<evidence type="ECO:0000256" key="11">
    <source>
        <dbReference type="ARBA" id="ARBA00022840"/>
    </source>
</evidence>
<dbReference type="InterPro" id="IPR011009">
    <property type="entry name" value="Kinase-like_dom_sf"/>
</dbReference>
<evidence type="ECO:0000256" key="2">
    <source>
        <dbReference type="ARBA" id="ARBA00004221"/>
    </source>
</evidence>
<dbReference type="Pfam" id="PF00069">
    <property type="entry name" value="Pkinase"/>
    <property type="match status" value="1"/>
</dbReference>
<evidence type="ECO:0000256" key="10">
    <source>
        <dbReference type="ARBA" id="ARBA00022777"/>
    </source>
</evidence>
<dbReference type="InterPro" id="IPR000719">
    <property type="entry name" value="Prot_kinase_dom"/>
</dbReference>
<dbReference type="PROSITE" id="PS00107">
    <property type="entry name" value="PROTEIN_KINASE_ATP"/>
    <property type="match status" value="1"/>
</dbReference>
<comment type="catalytic activity">
    <reaction evidence="18">
        <text>L-threonyl-[protein] + ATP = O-phospho-L-threonyl-[protein] + ADP + H(+)</text>
        <dbReference type="Rhea" id="RHEA:46608"/>
        <dbReference type="Rhea" id="RHEA-COMP:11060"/>
        <dbReference type="Rhea" id="RHEA-COMP:11605"/>
        <dbReference type="ChEBI" id="CHEBI:15378"/>
        <dbReference type="ChEBI" id="CHEBI:30013"/>
        <dbReference type="ChEBI" id="CHEBI:30616"/>
        <dbReference type="ChEBI" id="CHEBI:61977"/>
        <dbReference type="ChEBI" id="CHEBI:456216"/>
        <dbReference type="EC" id="2.7.12.1"/>
    </reaction>
</comment>
<dbReference type="GO" id="GO:0005737">
    <property type="term" value="C:cytoplasm"/>
    <property type="evidence" value="ECO:0007669"/>
    <property type="project" value="UniProtKB-SubCell"/>
</dbReference>
<organism evidence="23 24">
    <name type="scientific">Helopsaltes ochotensis</name>
    <name type="common">Middendorff's grasshopper-warbler</name>
    <dbReference type="NCBI Taxonomy" id="3150915"/>
    <lineage>
        <taxon>Eukaryota</taxon>
        <taxon>Metazoa</taxon>
        <taxon>Chordata</taxon>
        <taxon>Craniata</taxon>
        <taxon>Vertebrata</taxon>
        <taxon>Euteleostomi</taxon>
        <taxon>Archelosauria</taxon>
        <taxon>Archosauria</taxon>
        <taxon>Dinosauria</taxon>
        <taxon>Saurischia</taxon>
        <taxon>Theropoda</taxon>
        <taxon>Coelurosauria</taxon>
        <taxon>Aves</taxon>
        <taxon>Neognathae</taxon>
        <taxon>Neoaves</taxon>
        <taxon>Telluraves</taxon>
        <taxon>Australaves</taxon>
        <taxon>Passeriformes</taxon>
        <taxon>Sylvioidea</taxon>
        <taxon>Locustellidae</taxon>
        <taxon>Helopsaltes</taxon>
    </lineage>
</organism>
<comment type="catalytic activity">
    <reaction evidence="17">
        <text>L-seryl-[protein] + ATP = O-phospho-L-seryl-[protein] + ADP + H(+)</text>
        <dbReference type="Rhea" id="RHEA:17989"/>
        <dbReference type="Rhea" id="RHEA-COMP:9863"/>
        <dbReference type="Rhea" id="RHEA-COMP:11604"/>
        <dbReference type="ChEBI" id="CHEBI:15378"/>
        <dbReference type="ChEBI" id="CHEBI:29999"/>
        <dbReference type="ChEBI" id="CHEBI:30616"/>
        <dbReference type="ChEBI" id="CHEBI:83421"/>
        <dbReference type="ChEBI" id="CHEBI:456216"/>
        <dbReference type="EC" id="2.7.12.1"/>
    </reaction>
</comment>
<comment type="similarity">
    <text evidence="21">Belongs to the protein kinase superfamily.</text>
</comment>
<dbReference type="EC" id="2.7.12.1" evidence="5"/>
<dbReference type="AlphaFoldDB" id="A0A7L1SEK8"/>
<keyword evidence="12" id="KW-0965">Cell junction</keyword>
<evidence type="ECO:0000256" key="16">
    <source>
        <dbReference type="ARBA" id="ARBA00042638"/>
    </source>
</evidence>
<name>A0A7L1SEK8_9PASS</name>
<evidence type="ECO:0000256" key="6">
    <source>
        <dbReference type="ARBA" id="ARBA00022490"/>
    </source>
</evidence>
<dbReference type="GO" id="GO:0070374">
    <property type="term" value="P:positive regulation of ERK1 and ERK2 cascade"/>
    <property type="evidence" value="ECO:0007669"/>
    <property type="project" value="TreeGrafter"/>
</dbReference>
<dbReference type="PANTHER" id="PTHR46392:SF1">
    <property type="entry name" value="DUAL SERINE_THREONINE AND TYROSINE PROTEIN KINASE"/>
    <property type="match status" value="1"/>
</dbReference>
<comment type="catalytic activity">
    <reaction evidence="19">
        <text>L-tyrosyl-[protein] + ATP = O-phospho-L-tyrosyl-[protein] + ADP + H(+)</text>
        <dbReference type="Rhea" id="RHEA:10596"/>
        <dbReference type="Rhea" id="RHEA-COMP:10136"/>
        <dbReference type="Rhea" id="RHEA-COMP:20101"/>
        <dbReference type="ChEBI" id="CHEBI:15378"/>
        <dbReference type="ChEBI" id="CHEBI:30616"/>
        <dbReference type="ChEBI" id="CHEBI:46858"/>
        <dbReference type="ChEBI" id="CHEBI:61978"/>
        <dbReference type="ChEBI" id="CHEBI:456216"/>
        <dbReference type="EC" id="2.7.12.1"/>
    </reaction>
</comment>
<evidence type="ECO:0000256" key="18">
    <source>
        <dbReference type="ARBA" id="ARBA00049308"/>
    </source>
</evidence>
<reference evidence="24" key="1">
    <citation type="submission" date="2019-09" db="EMBL/GenBank/DDBJ databases">
        <title>Bird 10,000 Genomes (B10K) Project - Family phase.</title>
        <authorList>
            <person name="Zhang G."/>
        </authorList>
    </citation>
    <scope>NUCLEOTIDE SEQUENCE [LARGE SCALE GENOMIC DNA]</scope>
</reference>
<evidence type="ECO:0000256" key="21">
    <source>
        <dbReference type="RuleBase" id="RU000304"/>
    </source>
</evidence>
<gene>
    <name evidence="23" type="primary">Dstyk_1</name>
    <name evidence="23" type="ORF">LOCOCH_R08907</name>
</gene>
<dbReference type="GO" id="GO:0043066">
    <property type="term" value="P:negative regulation of apoptotic process"/>
    <property type="evidence" value="ECO:0007669"/>
    <property type="project" value="TreeGrafter"/>
</dbReference>
<dbReference type="GO" id="GO:0044344">
    <property type="term" value="P:cellular response to fibroblast growth factor stimulus"/>
    <property type="evidence" value="ECO:0007669"/>
    <property type="project" value="TreeGrafter"/>
</dbReference>
<dbReference type="InterPro" id="IPR017441">
    <property type="entry name" value="Protein_kinase_ATP_BS"/>
</dbReference>
<feature type="binding site" evidence="20">
    <location>
        <position position="42"/>
    </location>
    <ligand>
        <name>ATP</name>
        <dbReference type="ChEBI" id="CHEBI:30616"/>
    </ligand>
</feature>
<evidence type="ECO:0000256" key="8">
    <source>
        <dbReference type="ARBA" id="ARBA00022679"/>
    </source>
</evidence>
<dbReference type="GO" id="GO:0004712">
    <property type="term" value="F:protein serine/threonine/tyrosine kinase activity"/>
    <property type="evidence" value="ECO:0007669"/>
    <property type="project" value="UniProtKB-EC"/>
</dbReference>
<evidence type="ECO:0000313" key="23">
    <source>
        <dbReference type="EMBL" id="NXO46590.1"/>
    </source>
</evidence>
<feature type="non-terminal residue" evidence="23">
    <location>
        <position position="233"/>
    </location>
</feature>
<dbReference type="GO" id="GO:0016323">
    <property type="term" value="C:basolateral plasma membrane"/>
    <property type="evidence" value="ECO:0007669"/>
    <property type="project" value="UniProtKB-SubCell"/>
</dbReference>
<evidence type="ECO:0000256" key="19">
    <source>
        <dbReference type="ARBA" id="ARBA00051680"/>
    </source>
</evidence>
<evidence type="ECO:0000259" key="22">
    <source>
        <dbReference type="PROSITE" id="PS50011"/>
    </source>
</evidence>
<feature type="non-terminal residue" evidence="23">
    <location>
        <position position="1"/>
    </location>
</feature>
<proteinExistence type="inferred from homology"/>
<evidence type="ECO:0000256" key="20">
    <source>
        <dbReference type="PROSITE-ProRule" id="PRU10141"/>
    </source>
</evidence>
<keyword evidence="7 21" id="KW-0723">Serine/threonine-protein kinase</keyword>
<dbReference type="GO" id="GO:0005524">
    <property type="term" value="F:ATP binding"/>
    <property type="evidence" value="ECO:0007669"/>
    <property type="project" value="UniProtKB-UniRule"/>
</dbReference>
<evidence type="ECO:0000256" key="4">
    <source>
        <dbReference type="ARBA" id="ARBA00004496"/>
    </source>
</evidence>
<evidence type="ECO:0000256" key="7">
    <source>
        <dbReference type="ARBA" id="ARBA00022527"/>
    </source>
</evidence>
<keyword evidence="11 20" id="KW-0067">ATP-binding</keyword>
<accession>A0A7L1SEK8</accession>
<evidence type="ECO:0000256" key="17">
    <source>
        <dbReference type="ARBA" id="ARBA00049003"/>
    </source>
</evidence>
<dbReference type="SMART" id="SM00220">
    <property type="entry name" value="S_TKc"/>
    <property type="match status" value="1"/>
</dbReference>
<evidence type="ECO:0000256" key="14">
    <source>
        <dbReference type="ARBA" id="ARBA00040421"/>
    </source>
</evidence>
<dbReference type="GO" id="GO:0045743">
    <property type="term" value="P:positive regulation of fibroblast growth factor receptor signaling pathway"/>
    <property type="evidence" value="ECO:0007669"/>
    <property type="project" value="TreeGrafter"/>
</dbReference>
<dbReference type="InterPro" id="IPR008271">
    <property type="entry name" value="Ser/Thr_kinase_AS"/>
</dbReference>
<evidence type="ECO:0000313" key="24">
    <source>
        <dbReference type="Proteomes" id="UP000572057"/>
    </source>
</evidence>
<comment type="subcellular location">
    <subcellularLocation>
        <location evidence="2">Apical cell membrane</location>
    </subcellularLocation>
    <subcellularLocation>
        <location evidence="1">Basolateral cell membrane</location>
    </subcellularLocation>
    <subcellularLocation>
        <location evidence="3">Cell junction</location>
    </subcellularLocation>
    <subcellularLocation>
        <location evidence="4">Cytoplasm</location>
    </subcellularLocation>
</comment>
<evidence type="ECO:0000256" key="15">
    <source>
        <dbReference type="ARBA" id="ARBA00041268"/>
    </source>
</evidence>
<dbReference type="SUPFAM" id="SSF56112">
    <property type="entry name" value="Protein kinase-like (PK-like)"/>
    <property type="match status" value="1"/>
</dbReference>
<evidence type="ECO:0000256" key="13">
    <source>
        <dbReference type="ARBA" id="ARBA00023137"/>
    </source>
</evidence>
<keyword evidence="9 20" id="KW-0547">Nucleotide-binding</keyword>
<dbReference type="PROSITE" id="PS50011">
    <property type="entry name" value="PROTEIN_KINASE_DOM"/>
    <property type="match status" value="1"/>
</dbReference>